<keyword evidence="3" id="KW-1185">Reference proteome</keyword>
<evidence type="ECO:0000256" key="1">
    <source>
        <dbReference type="SAM" id="Phobius"/>
    </source>
</evidence>
<accession>A0A3D8MBJ6</accession>
<sequence>MPPLAFRKRVVLALWIKNEHILGRKTRSSRTIKLLYVMEELLDTRQLKAMKRFRKGARFIGFWFILIGGFMLYQFLGILMDPEATITYNGVPTNEYSVKLDAVIFMGLFVVIGLLAAVSPSSWLNKIFVAKMSFKSVIGFKK</sequence>
<name>A0A3D8MBJ6_9ALTE</name>
<organism evidence="2 3">
    <name type="scientific">Alteromonas aestuariivivens</name>
    <dbReference type="NCBI Taxonomy" id="1938339"/>
    <lineage>
        <taxon>Bacteria</taxon>
        <taxon>Pseudomonadati</taxon>
        <taxon>Pseudomonadota</taxon>
        <taxon>Gammaproteobacteria</taxon>
        <taxon>Alteromonadales</taxon>
        <taxon>Alteromonadaceae</taxon>
        <taxon>Alteromonas/Salinimonas group</taxon>
        <taxon>Alteromonas</taxon>
    </lineage>
</organism>
<keyword evidence="1" id="KW-1133">Transmembrane helix</keyword>
<gene>
    <name evidence="2" type="ORF">DXV75_04800</name>
</gene>
<evidence type="ECO:0000313" key="3">
    <source>
        <dbReference type="Proteomes" id="UP000256561"/>
    </source>
</evidence>
<protein>
    <submittedName>
        <fullName evidence="2">Uncharacterized protein</fullName>
    </submittedName>
</protein>
<keyword evidence="1" id="KW-0472">Membrane</keyword>
<reference evidence="3" key="1">
    <citation type="submission" date="2018-08" db="EMBL/GenBank/DDBJ databases">
        <authorList>
            <person name="Zhang J."/>
            <person name="Du Z.-J."/>
        </authorList>
    </citation>
    <scope>NUCLEOTIDE SEQUENCE [LARGE SCALE GENOMIC DNA]</scope>
    <source>
        <strain evidence="3">KCTC 52655</strain>
    </source>
</reference>
<comment type="caution">
    <text evidence="2">The sequence shown here is derived from an EMBL/GenBank/DDBJ whole genome shotgun (WGS) entry which is preliminary data.</text>
</comment>
<dbReference type="Proteomes" id="UP000256561">
    <property type="component" value="Unassembled WGS sequence"/>
</dbReference>
<dbReference type="EMBL" id="QRHA01000003">
    <property type="protein sequence ID" value="RDV27359.1"/>
    <property type="molecule type" value="Genomic_DNA"/>
</dbReference>
<proteinExistence type="predicted"/>
<dbReference type="AlphaFoldDB" id="A0A3D8MBJ6"/>
<evidence type="ECO:0000313" key="2">
    <source>
        <dbReference type="EMBL" id="RDV27359.1"/>
    </source>
</evidence>
<feature type="transmembrane region" description="Helical" evidence="1">
    <location>
        <begin position="100"/>
        <end position="124"/>
    </location>
</feature>
<feature type="transmembrane region" description="Helical" evidence="1">
    <location>
        <begin position="60"/>
        <end position="80"/>
    </location>
</feature>
<keyword evidence="1" id="KW-0812">Transmembrane</keyword>